<sequence length="528" mass="57483">MKPRRRELLSALAALPFVGGCRWPRRASENAQGSAPPEGLSPILTPRPGRKAEGAPAWVVDTHAHFFNASDVPVEGFLAGPVAHSRSGVSRTLIRALAPLAGRIASLAPTADEEIKELVGMARNHAVMGLPPEASETVLHQRRAEFLKRQSAFFFEVVRGTEFETIYNDAAPASFTQGGVDGNLGPDTMAMVFQATETGGLVEPMSDGAAQGGGAYREGVVGFVGYMLSYRWMNLLAYQQSFTTGDQAFGVDRVFASLVDFDYWLAPAALSSQESQIALHQLLSVLSNGYMRPLVAYNPWSAVLDPKRVRLRVADAIERRGFVGIKIYPPNGFRPLVNPDVHPMRPGIPSGAALERELTAMWNIAQRLDVPVMAHGASTMGLDDLHDEYASPQGWTQALMKLDSPRVNIGHFGGDDLEGWSAGFAALMEAGAGKNLYGDTGYWENLRCGKLESCIARDQLKRIFETHAVLNARLMYGSDWHMLSQERAWARYPSEILRATRDFINPESLFGGNAIGCFGKAAQPPPVS</sequence>
<dbReference type="InterPro" id="IPR032466">
    <property type="entry name" value="Metal_Hydrolase"/>
</dbReference>
<dbReference type="PROSITE" id="PS51257">
    <property type="entry name" value="PROKAR_LIPOPROTEIN"/>
    <property type="match status" value="1"/>
</dbReference>
<feature type="domain" description="Amidohydrolase-related" evidence="2">
    <location>
        <begin position="297"/>
        <end position="487"/>
    </location>
</feature>
<gene>
    <name evidence="3" type="ordered locus">AXYL_03905</name>
</gene>
<evidence type="ECO:0000256" key="1">
    <source>
        <dbReference type="SAM" id="MobiDB-lite"/>
    </source>
</evidence>
<accession>E3HR91</accession>
<dbReference type="HOGENOM" id="CLU_515482_0_0_4"/>
<organism evidence="3 4">
    <name type="scientific">Achromobacter xylosoxidans (strain A8)</name>
    <dbReference type="NCBI Taxonomy" id="762376"/>
    <lineage>
        <taxon>Bacteria</taxon>
        <taxon>Pseudomonadati</taxon>
        <taxon>Pseudomonadota</taxon>
        <taxon>Betaproteobacteria</taxon>
        <taxon>Burkholderiales</taxon>
        <taxon>Alcaligenaceae</taxon>
        <taxon>Achromobacter</taxon>
    </lineage>
</organism>
<evidence type="ECO:0000313" key="4">
    <source>
        <dbReference type="Proteomes" id="UP000006876"/>
    </source>
</evidence>
<name>E3HR91_ACHXA</name>
<dbReference type="eggNOG" id="COG2159">
    <property type="taxonomic scope" value="Bacteria"/>
</dbReference>
<dbReference type="Proteomes" id="UP000006876">
    <property type="component" value="Chromosome"/>
</dbReference>
<dbReference type="Gene3D" id="3.20.20.140">
    <property type="entry name" value="Metal-dependent hydrolases"/>
    <property type="match status" value="1"/>
</dbReference>
<reference evidence="3 4" key="1">
    <citation type="journal article" date="2011" name="J. Bacteriol.">
        <title>Complete genome sequence of the haloaromatic acid-degrading bacterium Achromobacter xylosoxidans A8.</title>
        <authorList>
            <person name="Strnad H."/>
            <person name="Ridl J."/>
            <person name="Paces J."/>
            <person name="Kolar M."/>
            <person name="Vlcek C."/>
            <person name="Paces V."/>
        </authorList>
    </citation>
    <scope>NUCLEOTIDE SEQUENCE [LARGE SCALE GENOMIC DNA]</scope>
    <source>
        <strain evidence="3 4">A8</strain>
    </source>
</reference>
<feature type="region of interest" description="Disordered" evidence="1">
    <location>
        <begin position="27"/>
        <end position="52"/>
    </location>
</feature>
<dbReference type="STRING" id="762376.AXYL_03905"/>
<dbReference type="KEGG" id="axy:AXYL_03905"/>
<evidence type="ECO:0000259" key="2">
    <source>
        <dbReference type="Pfam" id="PF04909"/>
    </source>
</evidence>
<dbReference type="Pfam" id="PF04909">
    <property type="entry name" value="Amidohydro_2"/>
    <property type="match status" value="1"/>
</dbReference>
<dbReference type="SUPFAM" id="SSF51556">
    <property type="entry name" value="Metallo-dependent hydrolases"/>
    <property type="match status" value="1"/>
</dbReference>
<dbReference type="InterPro" id="IPR006680">
    <property type="entry name" value="Amidohydro-rel"/>
</dbReference>
<protein>
    <submittedName>
        <fullName evidence="3">Amidohydrolase domain protein</fullName>
    </submittedName>
</protein>
<evidence type="ECO:0000313" key="3">
    <source>
        <dbReference type="EMBL" id="ADP17225.1"/>
    </source>
</evidence>
<proteinExistence type="predicted"/>
<keyword evidence="3" id="KW-0378">Hydrolase</keyword>
<dbReference type="AlphaFoldDB" id="E3HR91"/>
<dbReference type="GO" id="GO:0016787">
    <property type="term" value="F:hydrolase activity"/>
    <property type="evidence" value="ECO:0007669"/>
    <property type="project" value="UniProtKB-KW"/>
</dbReference>
<dbReference type="EMBL" id="CP002287">
    <property type="protein sequence ID" value="ADP17225.1"/>
    <property type="molecule type" value="Genomic_DNA"/>
</dbReference>